<name>A0A9J7GRB3_CRIGR</name>
<dbReference type="AlphaFoldDB" id="A0A9J7GRB3"/>
<evidence type="ECO:0000313" key="3">
    <source>
        <dbReference type="RefSeq" id="XP_035294533.1"/>
    </source>
</evidence>
<dbReference type="KEGG" id="cge:118238159"/>
<proteinExistence type="predicted"/>
<feature type="region of interest" description="Disordered" evidence="1">
    <location>
        <begin position="75"/>
        <end position="169"/>
    </location>
</feature>
<reference evidence="2" key="1">
    <citation type="journal article" date="2018" name="Biotechnol. Bioeng.">
        <title>A reference genome of the Chinese hamster based on a hybrid assembly strategy.</title>
        <authorList>
            <person name="Rupp O."/>
            <person name="MacDonald M.L."/>
            <person name="Li S."/>
            <person name="Dhiman H."/>
            <person name="Polson S."/>
            <person name="Griep S."/>
            <person name="Heffner K."/>
            <person name="Hernandez I."/>
            <person name="Brinkrolf K."/>
            <person name="Jadhav V."/>
            <person name="Samoudi M."/>
            <person name="Hao H."/>
            <person name="Kingham B."/>
            <person name="Goesmann A."/>
            <person name="Betenbaugh M.J."/>
            <person name="Lewis N.E."/>
            <person name="Borth N."/>
            <person name="Lee K.H."/>
        </authorList>
    </citation>
    <scope>NUCLEOTIDE SEQUENCE [LARGE SCALE GENOMIC DNA]</scope>
    <source>
        <strain evidence="2">17A/GY</strain>
    </source>
</reference>
<dbReference type="Proteomes" id="UP001108280">
    <property type="component" value="Chromosome 2"/>
</dbReference>
<feature type="compositionally biased region" description="Low complexity" evidence="1">
    <location>
        <begin position="76"/>
        <end position="101"/>
    </location>
</feature>
<feature type="compositionally biased region" description="Low complexity" evidence="1">
    <location>
        <begin position="130"/>
        <end position="167"/>
    </location>
</feature>
<protein>
    <submittedName>
        <fullName evidence="3">Translation initiation factor IF-2-like</fullName>
    </submittedName>
</protein>
<evidence type="ECO:0000256" key="1">
    <source>
        <dbReference type="SAM" id="MobiDB-lite"/>
    </source>
</evidence>
<organism evidence="2 3">
    <name type="scientific">Cricetulus griseus</name>
    <name type="common">Chinese hamster</name>
    <name type="synonym">Cricetulus barabensis griseus</name>
    <dbReference type="NCBI Taxonomy" id="10029"/>
    <lineage>
        <taxon>Eukaryota</taxon>
        <taxon>Metazoa</taxon>
        <taxon>Chordata</taxon>
        <taxon>Craniata</taxon>
        <taxon>Vertebrata</taxon>
        <taxon>Euteleostomi</taxon>
        <taxon>Mammalia</taxon>
        <taxon>Eutheria</taxon>
        <taxon>Euarchontoglires</taxon>
        <taxon>Glires</taxon>
        <taxon>Rodentia</taxon>
        <taxon>Myomorpha</taxon>
        <taxon>Muroidea</taxon>
        <taxon>Cricetidae</taxon>
        <taxon>Cricetinae</taxon>
        <taxon>Cricetulus</taxon>
    </lineage>
</organism>
<keyword evidence="2" id="KW-1185">Reference proteome</keyword>
<gene>
    <name evidence="3" type="primary">LOC118238159</name>
</gene>
<feature type="compositionally biased region" description="Low complexity" evidence="1">
    <location>
        <begin position="111"/>
        <end position="122"/>
    </location>
</feature>
<accession>A0A9J7GRB3</accession>
<reference evidence="2" key="2">
    <citation type="journal article" date="2020" name="Biotechnol. Bioeng.">
        <title>Chromosome-scale scaffolds for the Chinese hamster reference genome assembly to facilitate the study of the CHO epigenome.</title>
        <authorList>
            <person name="Hilliard W."/>
            <person name="MacDonald M."/>
            <person name="Lee K.H."/>
        </authorList>
    </citation>
    <scope>NUCLEOTIDE SEQUENCE [LARGE SCALE GENOMIC DNA]</scope>
    <source>
        <strain evidence="2">17A/GY</strain>
    </source>
</reference>
<dbReference type="GeneID" id="118238159"/>
<reference evidence="3" key="3">
    <citation type="submission" date="2025-08" db="UniProtKB">
        <authorList>
            <consortium name="RefSeq"/>
        </authorList>
    </citation>
    <scope>IDENTIFICATION</scope>
    <source>
        <strain evidence="3">17A/GY</strain>
        <tissue evidence="3">Liver</tissue>
    </source>
</reference>
<sequence>MTPLRGLERACWASDTCREGGSERRASAAIIGQLAPRLPRPPVRSRRAPPWCADTPPHAGPRPLRLAVVRVRHRAPPAGRASAGPARVRRGAPAPLAAPVPRRAERRPRGVRAAGRTTAARARGGGGWGRRSPSAAAGAGAWTLGKPRPLPRAGSARARPPAAHPVPCTRTERSLRPDARRIFRGWRVWAAGPRGGAAGEGRLHLLSGSPGLLAGGAAAQAVMRDD</sequence>
<evidence type="ECO:0000313" key="2">
    <source>
        <dbReference type="Proteomes" id="UP001108280"/>
    </source>
</evidence>
<dbReference type="RefSeq" id="XP_035294533.1">
    <property type="nucleotide sequence ID" value="XM_035438642.1"/>
</dbReference>
<feature type="region of interest" description="Disordered" evidence="1">
    <location>
        <begin position="35"/>
        <end position="59"/>
    </location>
</feature>